<name>A0A1S1QXR3_9ACTN</name>
<keyword evidence="3" id="KW-0547">Nucleotide-binding</keyword>
<reference evidence="7" key="1">
    <citation type="submission" date="2016-07" db="EMBL/GenBank/DDBJ databases">
        <title>Sequence Frankia sp. strain CcI1.17.</title>
        <authorList>
            <person name="Ghodhbane-Gtari F."/>
            <person name="Swanson E."/>
            <person name="Gueddou A."/>
            <person name="Morris K."/>
            <person name="Hezbri K."/>
            <person name="Ktari A."/>
            <person name="Nouioui I."/>
            <person name="Abebe-Akele F."/>
            <person name="Simpson S."/>
            <person name="Thomas K."/>
            <person name="Gtari M."/>
            <person name="Tisa L.S."/>
            <person name="Hurst S."/>
        </authorList>
    </citation>
    <scope>NUCLEOTIDE SEQUENCE [LARGE SCALE GENOMIC DNA]</scope>
    <source>
        <strain evidence="7">Cc1.17</strain>
    </source>
</reference>
<sequence length="327" mass="34387">MDDNARQASGPTPARAAASGDVVAVRDLTKRYGRVEALRNVSFTVPAGAVTGFLGANGSGKTTTLRILLGLVTPTSGQALLRDGLRRELRSYRKLSDPARTVGAVLEPTAHPARSGRDHLRCLAVALGLPRRARSAAVEGALESVDLVSAADRPVGGYSLGMRGRLAIACALLGDPELLVLDEPANGLDPDGIRWLRHFLREWAASGRCALVSSHVLAEVAQTVDHVVIIDRGRVVLAAPAGEVGAGRVEVRTPEADRLAGLLPSLLPGERVVRTGPDSLRLPHGTAERVGRLCAGHGIPLVELHTTGPDLERAFFELTGQSTGEGR</sequence>
<accession>A0A1S1QXR3</accession>
<keyword evidence="2" id="KW-0813">Transport</keyword>
<evidence type="ECO:0000259" key="5">
    <source>
        <dbReference type="PROSITE" id="PS50893"/>
    </source>
</evidence>
<gene>
    <name evidence="6" type="ORF">CC117_15535</name>
</gene>
<dbReference type="InterPro" id="IPR027417">
    <property type="entry name" value="P-loop_NTPase"/>
</dbReference>
<protein>
    <submittedName>
        <fullName evidence="6">ABC transporter ATP-binding protein</fullName>
    </submittedName>
</protein>
<dbReference type="InterPro" id="IPR003439">
    <property type="entry name" value="ABC_transporter-like_ATP-bd"/>
</dbReference>
<proteinExistence type="inferred from homology"/>
<feature type="domain" description="ABC transporter" evidence="5">
    <location>
        <begin position="23"/>
        <end position="257"/>
    </location>
</feature>
<dbReference type="RefSeq" id="WP_071084182.1">
    <property type="nucleotide sequence ID" value="NZ_MBLM01000109.1"/>
</dbReference>
<dbReference type="Proteomes" id="UP000179627">
    <property type="component" value="Unassembled WGS sequence"/>
</dbReference>
<dbReference type="Gene3D" id="3.40.50.300">
    <property type="entry name" value="P-loop containing nucleotide triphosphate hydrolases"/>
    <property type="match status" value="1"/>
</dbReference>
<dbReference type="PROSITE" id="PS50893">
    <property type="entry name" value="ABC_TRANSPORTER_2"/>
    <property type="match status" value="1"/>
</dbReference>
<dbReference type="PANTHER" id="PTHR43335:SF4">
    <property type="entry name" value="ABC TRANSPORTER, ATP-BINDING PROTEIN"/>
    <property type="match status" value="1"/>
</dbReference>
<keyword evidence="4 6" id="KW-0067">ATP-binding</keyword>
<evidence type="ECO:0000256" key="4">
    <source>
        <dbReference type="ARBA" id="ARBA00022840"/>
    </source>
</evidence>
<dbReference type="OrthoDB" id="9804819at2"/>
<dbReference type="GO" id="GO:0016887">
    <property type="term" value="F:ATP hydrolysis activity"/>
    <property type="evidence" value="ECO:0007669"/>
    <property type="project" value="InterPro"/>
</dbReference>
<dbReference type="Pfam" id="PF00005">
    <property type="entry name" value="ABC_tran"/>
    <property type="match status" value="1"/>
</dbReference>
<organism evidence="6 7">
    <name type="scientific">Parafrankia colletiae</name>
    <dbReference type="NCBI Taxonomy" id="573497"/>
    <lineage>
        <taxon>Bacteria</taxon>
        <taxon>Bacillati</taxon>
        <taxon>Actinomycetota</taxon>
        <taxon>Actinomycetes</taxon>
        <taxon>Frankiales</taxon>
        <taxon>Frankiaceae</taxon>
        <taxon>Parafrankia</taxon>
    </lineage>
</organism>
<evidence type="ECO:0000256" key="1">
    <source>
        <dbReference type="ARBA" id="ARBA00005417"/>
    </source>
</evidence>
<comment type="caution">
    <text evidence="6">The sequence shown here is derived from an EMBL/GenBank/DDBJ whole genome shotgun (WGS) entry which is preliminary data.</text>
</comment>
<evidence type="ECO:0000313" key="6">
    <source>
        <dbReference type="EMBL" id="OHV38406.1"/>
    </source>
</evidence>
<dbReference type="EMBL" id="MBLM01000109">
    <property type="protein sequence ID" value="OHV38406.1"/>
    <property type="molecule type" value="Genomic_DNA"/>
</dbReference>
<dbReference type="SUPFAM" id="SSF52540">
    <property type="entry name" value="P-loop containing nucleoside triphosphate hydrolases"/>
    <property type="match status" value="1"/>
</dbReference>
<dbReference type="GO" id="GO:0005524">
    <property type="term" value="F:ATP binding"/>
    <property type="evidence" value="ECO:0007669"/>
    <property type="project" value="UniProtKB-KW"/>
</dbReference>
<dbReference type="InterPro" id="IPR003593">
    <property type="entry name" value="AAA+_ATPase"/>
</dbReference>
<dbReference type="PANTHER" id="PTHR43335">
    <property type="entry name" value="ABC TRANSPORTER, ATP-BINDING PROTEIN"/>
    <property type="match status" value="1"/>
</dbReference>
<evidence type="ECO:0000256" key="2">
    <source>
        <dbReference type="ARBA" id="ARBA00022448"/>
    </source>
</evidence>
<dbReference type="AlphaFoldDB" id="A0A1S1QXR3"/>
<comment type="similarity">
    <text evidence="1">Belongs to the ABC transporter superfamily.</text>
</comment>
<evidence type="ECO:0000313" key="7">
    <source>
        <dbReference type="Proteomes" id="UP000179627"/>
    </source>
</evidence>
<dbReference type="SMART" id="SM00382">
    <property type="entry name" value="AAA"/>
    <property type="match status" value="1"/>
</dbReference>
<keyword evidence="7" id="KW-1185">Reference proteome</keyword>
<evidence type="ECO:0000256" key="3">
    <source>
        <dbReference type="ARBA" id="ARBA00022741"/>
    </source>
</evidence>